<evidence type="ECO:0000259" key="4">
    <source>
        <dbReference type="Pfam" id="PF08840"/>
    </source>
</evidence>
<dbReference type="SUPFAM" id="SSF53474">
    <property type="entry name" value="alpha/beta-Hydrolases"/>
    <property type="match status" value="1"/>
</dbReference>
<evidence type="ECO:0000259" key="3">
    <source>
        <dbReference type="Pfam" id="PF04775"/>
    </source>
</evidence>
<comment type="similarity">
    <text evidence="1">Belongs to the C/M/P thioester hydrolase family.</text>
</comment>
<evidence type="ECO:0000256" key="1">
    <source>
        <dbReference type="ARBA" id="ARBA00006538"/>
    </source>
</evidence>
<dbReference type="FunFam" id="3.40.50.1820:FF:000024">
    <property type="entry name" value="acyl-coenzyme A thioesterase 4"/>
    <property type="match status" value="1"/>
</dbReference>
<feature type="active site" description="Charge relay system" evidence="2">
    <location>
        <position position="231"/>
    </location>
</feature>
<evidence type="ECO:0000313" key="6">
    <source>
        <dbReference type="Proteomes" id="UP000005237"/>
    </source>
</evidence>
<dbReference type="InterPro" id="IPR042490">
    <property type="entry name" value="Thio_Ohase/BAAT_N"/>
</dbReference>
<organism evidence="5 6">
    <name type="scientific">Caenorhabditis japonica</name>
    <dbReference type="NCBI Taxonomy" id="281687"/>
    <lineage>
        <taxon>Eukaryota</taxon>
        <taxon>Metazoa</taxon>
        <taxon>Ecdysozoa</taxon>
        <taxon>Nematoda</taxon>
        <taxon>Chromadorea</taxon>
        <taxon>Rhabditida</taxon>
        <taxon>Rhabditina</taxon>
        <taxon>Rhabditomorpha</taxon>
        <taxon>Rhabditoidea</taxon>
        <taxon>Rhabditidae</taxon>
        <taxon>Peloderinae</taxon>
        <taxon>Caenorhabditis</taxon>
    </lineage>
</organism>
<protein>
    <recommendedName>
        <fullName evidence="7">BAAT/Acyl-CoA thioester hydrolase C-terminal domain-containing protein</fullName>
    </recommendedName>
</protein>
<dbReference type="InterPro" id="IPR006862">
    <property type="entry name" value="Thio_Ohase/aa_AcTrfase"/>
</dbReference>
<dbReference type="GO" id="GO:0006631">
    <property type="term" value="P:fatty acid metabolic process"/>
    <property type="evidence" value="ECO:0007669"/>
    <property type="project" value="TreeGrafter"/>
</dbReference>
<evidence type="ECO:0000256" key="2">
    <source>
        <dbReference type="PIRSR" id="PIRSR016521-1"/>
    </source>
</evidence>
<sequence>MCIFQKMTLRIDKPDTMQNELVNIEADGLEPYQNYTFQLILKHNYGTHKSTATFRSNSVGQIELKYAEPLRGSYYGADPMGLFLGMTPCEDFAYGGYLRCTPPLPFFYKLQLFDSRDKLLDQIYIKKHWMHPRLERTELQDDGFCATLFKPPGAGPFPAVIDISGTGGGIHEHKGAMLASEGFVVLCVAFFQYKYLPNKMEDVDLEYFIKPIEFLCNLPYTHNVIGIQGVSFGATIVDLLATRHGDKIKAVVSINGPQIVSDYIYMKEHGEPMPHLSHGQVTLEHCRFINGVMCSNRNFQVMTEQLTPETEIPWHRIPTDVKIRVIGSVDDLCQPSVHATLYRQRRLKETGHEVEVEMVNGGHIMEPPYFPHHELVYAKYQGFYCGYGGEVVLHAKSQEKTWTNTINFFHRALGSTQKIEDWNRVAHIVPPLESKL</sequence>
<dbReference type="EnsemblMetazoa" id="CJA19074a.1">
    <property type="protein sequence ID" value="CJA19074a.1"/>
    <property type="gene ID" value="WBGene00138278"/>
</dbReference>
<dbReference type="PANTHER" id="PTHR10824">
    <property type="entry name" value="ACYL-COENZYME A THIOESTERASE-RELATED"/>
    <property type="match status" value="1"/>
</dbReference>
<dbReference type="Pfam" id="PF04775">
    <property type="entry name" value="Bile_Hydr_Trans"/>
    <property type="match status" value="1"/>
</dbReference>
<dbReference type="AlphaFoldDB" id="A0A8R1I2M6"/>
<feature type="active site" description="Charge relay system" evidence="2">
    <location>
        <position position="363"/>
    </location>
</feature>
<dbReference type="Proteomes" id="UP000005237">
    <property type="component" value="Unassembled WGS sequence"/>
</dbReference>
<evidence type="ECO:0000313" key="5">
    <source>
        <dbReference type="EnsemblMetazoa" id="CJA19074a.1"/>
    </source>
</evidence>
<reference evidence="5" key="2">
    <citation type="submission" date="2022-06" db="UniProtKB">
        <authorList>
            <consortium name="EnsemblMetazoa"/>
        </authorList>
    </citation>
    <scope>IDENTIFICATION</scope>
    <source>
        <strain evidence="5">DF5081</strain>
    </source>
</reference>
<dbReference type="Gene3D" id="3.40.50.1820">
    <property type="entry name" value="alpha/beta hydrolase"/>
    <property type="match status" value="1"/>
</dbReference>
<dbReference type="Gene3D" id="2.60.40.2240">
    <property type="entry name" value="Acyl-CoA thioester hydrolase/BAAT N-terminal domain"/>
    <property type="match status" value="1"/>
</dbReference>
<dbReference type="InterPro" id="IPR029058">
    <property type="entry name" value="AB_hydrolase_fold"/>
</dbReference>
<dbReference type="GO" id="GO:0047617">
    <property type="term" value="F:fatty acyl-CoA hydrolase activity"/>
    <property type="evidence" value="ECO:0007669"/>
    <property type="project" value="TreeGrafter"/>
</dbReference>
<evidence type="ECO:0008006" key="7">
    <source>
        <dbReference type="Google" id="ProtNLM"/>
    </source>
</evidence>
<dbReference type="InterPro" id="IPR014940">
    <property type="entry name" value="BAAT_C"/>
</dbReference>
<dbReference type="Pfam" id="PF08840">
    <property type="entry name" value="BAAT_C"/>
    <property type="match status" value="1"/>
</dbReference>
<reference evidence="6" key="1">
    <citation type="submission" date="2010-08" db="EMBL/GenBank/DDBJ databases">
        <authorList>
            <consortium name="Caenorhabditis japonica Sequencing Consortium"/>
            <person name="Wilson R.K."/>
        </authorList>
    </citation>
    <scope>NUCLEOTIDE SEQUENCE [LARGE SCALE GENOMIC DNA]</scope>
    <source>
        <strain evidence="6">DF5081</strain>
    </source>
</reference>
<feature type="domain" description="Acyl-CoA thioester hydrolase/bile acid-CoA amino acid N-acetyltransferase" evidence="3">
    <location>
        <begin position="20"/>
        <end position="140"/>
    </location>
</feature>
<name>A0A8R1I2M6_CAEJA</name>
<feature type="active site" description="Charge relay system" evidence="2">
    <location>
        <position position="331"/>
    </location>
</feature>
<dbReference type="InterPro" id="IPR016662">
    <property type="entry name" value="Acyl-CoA_thioEstase_long-chain"/>
</dbReference>
<dbReference type="GO" id="GO:0006637">
    <property type="term" value="P:acyl-CoA metabolic process"/>
    <property type="evidence" value="ECO:0007669"/>
    <property type="project" value="InterPro"/>
</dbReference>
<proteinExistence type="inferred from homology"/>
<dbReference type="PIRSF" id="PIRSF016521">
    <property type="entry name" value="Acyl-CoA_hydro"/>
    <property type="match status" value="1"/>
</dbReference>
<accession>A0A8R1I2M6</accession>
<feature type="domain" description="BAAT/Acyl-CoA thioester hydrolase C-terminal" evidence="4">
    <location>
        <begin position="203"/>
        <end position="414"/>
    </location>
</feature>
<keyword evidence="6" id="KW-1185">Reference proteome</keyword>
<dbReference type="FunFam" id="2.60.40.2240:FF:000003">
    <property type="entry name" value="Protein CBG04103"/>
    <property type="match status" value="1"/>
</dbReference>
<dbReference type="PANTHER" id="PTHR10824:SF10">
    <property type="entry name" value="BAAT_ACYL-COA THIOESTER HYDROLASE PROTEIN"/>
    <property type="match status" value="1"/>
</dbReference>